<dbReference type="KEGG" id="err:DVR09_11950"/>
<feature type="domain" description="Putative Flp pilus-assembly TadG-like N-terminal" evidence="2">
    <location>
        <begin position="14"/>
        <end position="58"/>
    </location>
</feature>
<keyword evidence="1" id="KW-0812">Transmembrane</keyword>
<keyword evidence="1" id="KW-0472">Membrane</keyword>
<dbReference type="SUPFAM" id="SSF53300">
    <property type="entry name" value="vWA-like"/>
    <property type="match status" value="1"/>
</dbReference>
<keyword evidence="4" id="KW-1185">Reference proteome</keyword>
<dbReference type="AlphaFoldDB" id="A0A345YG91"/>
<dbReference type="Gene3D" id="3.40.50.410">
    <property type="entry name" value="von Willebrand factor, type A domain"/>
    <property type="match status" value="2"/>
</dbReference>
<dbReference type="Pfam" id="PF13400">
    <property type="entry name" value="Tad"/>
    <property type="match status" value="1"/>
</dbReference>
<organism evidence="3 4">
    <name type="scientific">Erythrobacter aureus</name>
    <dbReference type="NCBI Taxonomy" id="2182384"/>
    <lineage>
        <taxon>Bacteria</taxon>
        <taxon>Pseudomonadati</taxon>
        <taxon>Pseudomonadota</taxon>
        <taxon>Alphaproteobacteria</taxon>
        <taxon>Sphingomonadales</taxon>
        <taxon>Erythrobacteraceae</taxon>
        <taxon>Erythrobacter/Porphyrobacter group</taxon>
        <taxon>Erythrobacter</taxon>
    </lineage>
</organism>
<keyword evidence="1" id="KW-1133">Transmembrane helix</keyword>
<dbReference type="EMBL" id="CP031357">
    <property type="protein sequence ID" value="AXK42943.1"/>
    <property type="molecule type" value="Genomic_DNA"/>
</dbReference>
<sequence length="541" mass="59327">MTGFFRKLIADQQGNTLAIFAAALIPLTIVIGSGLDLSIAYMAKAKLQNACDAAVLAGRQSMNGSTWSDAVEEEANRFFDFNFPDGTLNTSPTAFSVTHNQVNTAEIIGTASTTVPTSLMFIFGYDRIPISASCDATRDFGANDVMLVLDVTGSMNEPPSIGGDRRIVRLRRGAIGLFRALQDDGDRSTTRFGIVPYSQTVNVARQLRNRDILREQLYPSGAYRWRSCRQEYSFWWRRWDTSYCGSVGTYNNYGDIPFVGYRNVRRGVRDFGQVLGLVYRGEALININNSSWGSGGDENGNRQRFRTSGDGCIEERASIGSPSNPIQITTNVTADDIDRAAANGNDAALQFGRYDPGVLPSGIGIGFASCPSEALKLDTYDSEQAFQTAINNTTARVGGWTYHDIGLLWGARFLSRTGIFAADNPNAAGALPINQHMIFMTDGELRTDNSAYSAYGVQRFQNRVRGAGTLNERHAERFRSICNVLRARGVTIWIIAFDVNADEAVENCATSDEHFFNSDGSDLEEVFAEIGRGIGSLRLSR</sequence>
<proteinExistence type="predicted"/>
<dbReference type="Proteomes" id="UP000254508">
    <property type="component" value="Chromosome"/>
</dbReference>
<name>A0A345YG91_9SPHN</name>
<evidence type="ECO:0000259" key="2">
    <source>
        <dbReference type="Pfam" id="PF13400"/>
    </source>
</evidence>
<reference evidence="4" key="1">
    <citation type="submission" date="2018-07" db="EMBL/GenBank/DDBJ databases">
        <title>Genome sequence of Erythrobacter strain YH-07, an antagonistic bacterium isolated from Yellow Sea.</title>
        <authorList>
            <person name="Tang T."/>
            <person name="Liu Q."/>
            <person name="Sun X."/>
        </authorList>
    </citation>
    <scope>NUCLEOTIDE SEQUENCE [LARGE SCALE GENOMIC DNA]</scope>
    <source>
        <strain evidence="4">YH-07</strain>
    </source>
</reference>
<gene>
    <name evidence="3" type="ORF">DVR09_11950</name>
</gene>
<evidence type="ECO:0000313" key="4">
    <source>
        <dbReference type="Proteomes" id="UP000254508"/>
    </source>
</evidence>
<evidence type="ECO:0000256" key="1">
    <source>
        <dbReference type="SAM" id="Phobius"/>
    </source>
</evidence>
<protein>
    <submittedName>
        <fullName evidence="3">Pilus assembly protein</fullName>
    </submittedName>
</protein>
<dbReference type="InterPro" id="IPR036465">
    <property type="entry name" value="vWFA_dom_sf"/>
</dbReference>
<dbReference type="InterPro" id="IPR028087">
    <property type="entry name" value="Tad_N"/>
</dbReference>
<evidence type="ECO:0000313" key="3">
    <source>
        <dbReference type="EMBL" id="AXK42943.1"/>
    </source>
</evidence>
<dbReference type="OrthoDB" id="7522752at2"/>
<accession>A0A345YG91</accession>
<feature type="transmembrane region" description="Helical" evidence="1">
    <location>
        <begin position="16"/>
        <end position="43"/>
    </location>
</feature>